<feature type="compositionally biased region" description="Basic and acidic residues" evidence="8">
    <location>
        <begin position="469"/>
        <end position="482"/>
    </location>
</feature>
<dbReference type="GO" id="GO:0001096">
    <property type="term" value="F:TFIIF-class transcription factor complex binding"/>
    <property type="evidence" value="ECO:0007669"/>
    <property type="project" value="TreeGrafter"/>
</dbReference>
<keyword evidence="10" id="KW-1185">Reference proteome</keyword>
<evidence type="ECO:0000256" key="2">
    <source>
        <dbReference type="ARBA" id="ARBA00005249"/>
    </source>
</evidence>
<feature type="compositionally biased region" description="Low complexity" evidence="8">
    <location>
        <begin position="9"/>
        <end position="30"/>
    </location>
</feature>
<dbReference type="PANTHER" id="PTHR13011">
    <property type="entry name" value="TFIIF-ALPHA"/>
    <property type="match status" value="1"/>
</dbReference>
<dbReference type="GO" id="GO:0006367">
    <property type="term" value="P:transcription initiation at RNA polymerase II promoter"/>
    <property type="evidence" value="ECO:0007669"/>
    <property type="project" value="InterPro"/>
</dbReference>
<feature type="compositionally biased region" description="Basic and acidic residues" evidence="8">
    <location>
        <begin position="434"/>
        <end position="450"/>
    </location>
</feature>
<feature type="compositionally biased region" description="Basic and acidic residues" evidence="8">
    <location>
        <begin position="307"/>
        <end position="321"/>
    </location>
</feature>
<feature type="region of interest" description="Disordered" evidence="8">
    <location>
        <begin position="210"/>
        <end position="258"/>
    </location>
</feature>
<comment type="subcellular location">
    <subcellularLocation>
        <location evidence="1 7">Nucleus</location>
    </subcellularLocation>
</comment>
<evidence type="ECO:0000256" key="7">
    <source>
        <dbReference type="RuleBase" id="RU366044"/>
    </source>
</evidence>
<proteinExistence type="inferred from homology"/>
<evidence type="ECO:0000256" key="8">
    <source>
        <dbReference type="SAM" id="MobiDB-lite"/>
    </source>
</evidence>
<protein>
    <recommendedName>
        <fullName evidence="7">Transcription initiation factor IIF subunit alpha</fullName>
    </recommendedName>
</protein>
<feature type="compositionally biased region" description="Acidic residues" evidence="8">
    <location>
        <begin position="400"/>
        <end position="417"/>
    </location>
</feature>
<feature type="region of interest" description="Disordered" evidence="8">
    <location>
        <begin position="303"/>
        <end position="602"/>
    </location>
</feature>
<feature type="compositionally biased region" description="Low complexity" evidence="8">
    <location>
        <begin position="331"/>
        <end position="343"/>
    </location>
</feature>
<reference evidence="9 10" key="1">
    <citation type="submission" date="2021-12" db="EMBL/GenBank/DDBJ databases">
        <title>High titer production of polyol ester of fatty acids by Rhodotorula paludigena BS15 towards product separation-free biomass refinery.</title>
        <authorList>
            <person name="Mano J."/>
            <person name="Ono H."/>
            <person name="Tanaka T."/>
            <person name="Naito K."/>
            <person name="Sushida H."/>
            <person name="Ike M."/>
            <person name="Tokuyasu K."/>
            <person name="Kitaoka M."/>
        </authorList>
    </citation>
    <scope>NUCLEOTIDE SEQUENCE [LARGE SCALE GENOMIC DNA]</scope>
    <source>
        <strain evidence="9 10">BS15</strain>
    </source>
</reference>
<feature type="compositionally biased region" description="Low complexity" evidence="8">
    <location>
        <begin position="591"/>
        <end position="601"/>
    </location>
</feature>
<evidence type="ECO:0000256" key="4">
    <source>
        <dbReference type="ARBA" id="ARBA00023125"/>
    </source>
</evidence>
<dbReference type="GO" id="GO:0003677">
    <property type="term" value="F:DNA binding"/>
    <property type="evidence" value="ECO:0007669"/>
    <property type="project" value="UniProtKB-KW"/>
</dbReference>
<evidence type="ECO:0000313" key="10">
    <source>
        <dbReference type="Proteomes" id="UP001342314"/>
    </source>
</evidence>
<accession>A0AAV5G632</accession>
<feature type="compositionally biased region" description="Gly residues" evidence="8">
    <location>
        <begin position="376"/>
        <end position="392"/>
    </location>
</feature>
<gene>
    <name evidence="9" type="ORF">Rhopal_000977-T1</name>
</gene>
<feature type="compositionally biased region" description="Acidic residues" evidence="8">
    <location>
        <begin position="451"/>
        <end position="460"/>
    </location>
</feature>
<dbReference type="GO" id="GO:0032968">
    <property type="term" value="P:positive regulation of transcription elongation by RNA polymerase II"/>
    <property type="evidence" value="ECO:0007669"/>
    <property type="project" value="InterPro"/>
</dbReference>
<dbReference type="SUPFAM" id="SSF50916">
    <property type="entry name" value="Rap30/74 interaction domains"/>
    <property type="match status" value="2"/>
</dbReference>
<feature type="region of interest" description="Disordered" evidence="8">
    <location>
        <begin position="77"/>
        <end position="178"/>
    </location>
</feature>
<keyword evidence="3 7" id="KW-0805">Transcription regulation</keyword>
<name>A0AAV5G632_9BASI</name>
<dbReference type="AlphaFoldDB" id="A0AAV5G632"/>
<feature type="compositionally biased region" description="Acidic residues" evidence="8">
    <location>
        <begin position="485"/>
        <end position="504"/>
    </location>
</feature>
<dbReference type="InterPro" id="IPR011039">
    <property type="entry name" value="TFIIF_interaction"/>
</dbReference>
<dbReference type="GO" id="GO:0005674">
    <property type="term" value="C:transcription factor TFIIF complex"/>
    <property type="evidence" value="ECO:0007669"/>
    <property type="project" value="TreeGrafter"/>
</dbReference>
<comment type="function">
    <text evidence="7">TFIIF is a general transcription initiation factor that binds to RNA polymerase II and helps to recruit it to the initiation complex in collaboration with TFIIB. It promotes transcription elongation.</text>
</comment>
<organism evidence="9 10">
    <name type="scientific">Rhodotorula paludigena</name>
    <dbReference type="NCBI Taxonomy" id="86838"/>
    <lineage>
        <taxon>Eukaryota</taxon>
        <taxon>Fungi</taxon>
        <taxon>Dikarya</taxon>
        <taxon>Basidiomycota</taxon>
        <taxon>Pucciniomycotina</taxon>
        <taxon>Microbotryomycetes</taxon>
        <taxon>Sporidiobolales</taxon>
        <taxon>Sporidiobolaceae</taxon>
        <taxon>Rhodotorula</taxon>
    </lineage>
</organism>
<dbReference type="Proteomes" id="UP001342314">
    <property type="component" value="Unassembled WGS sequence"/>
</dbReference>
<dbReference type="EMBL" id="BQKY01000002">
    <property type="protein sequence ID" value="GJN88021.1"/>
    <property type="molecule type" value="Genomic_DNA"/>
</dbReference>
<comment type="caution">
    <text evidence="9">The sequence shown here is derived from an EMBL/GenBank/DDBJ whole genome shotgun (WGS) entry which is preliminary data.</text>
</comment>
<feature type="compositionally biased region" description="Low complexity" evidence="8">
    <location>
        <begin position="505"/>
        <end position="538"/>
    </location>
</feature>
<keyword evidence="4 7" id="KW-0238">DNA-binding</keyword>
<evidence type="ECO:0000313" key="9">
    <source>
        <dbReference type="EMBL" id="GJN88021.1"/>
    </source>
</evidence>
<evidence type="ECO:0000256" key="5">
    <source>
        <dbReference type="ARBA" id="ARBA00023163"/>
    </source>
</evidence>
<comment type="similarity">
    <text evidence="2 7">Belongs to the TFIIF alpha subunit family.</text>
</comment>
<keyword evidence="5 7" id="KW-0804">Transcription</keyword>
<evidence type="ECO:0000256" key="3">
    <source>
        <dbReference type="ARBA" id="ARBA00023015"/>
    </source>
</evidence>
<dbReference type="PANTHER" id="PTHR13011:SF0">
    <property type="entry name" value="GENERAL TRANSCRIPTION FACTOR IIF SUBUNIT 1"/>
    <property type="match status" value="1"/>
</dbReference>
<dbReference type="Pfam" id="PF05793">
    <property type="entry name" value="TFIIF_alpha"/>
    <property type="match status" value="1"/>
</dbReference>
<evidence type="ECO:0000256" key="1">
    <source>
        <dbReference type="ARBA" id="ARBA00004123"/>
    </source>
</evidence>
<feature type="region of interest" description="Disordered" evidence="8">
    <location>
        <begin position="1"/>
        <end position="30"/>
    </location>
</feature>
<sequence length="663" mass="69909">MDRKPKLESTPGPSGDAAPAADSPAASTSSYTDFTLRATAPSSLSGWKHNVMKFSALGDRVVDPSDEGLFMRPVKLNRKDPRTVRRLTDEDRERHNQRAIERAKARARAQGMDVDVKPEDGADGAVKGEGDEDDDAASSAAKAEKEELDFDLVGKGAGGSTNVQRRGPGGMFKKKTRRVFVSSEEARRLKREEWQPWVLEDDEGRERWIGRLEGGAGESDAKGGKTAGGAASGQGRVAQAGQRSAAGLEGWRPAAEASATGGGGSAYVAFVFGDNGDEFQVVPVNRWYRFNQGPKYLTLAEEEAEAEYARQQKSKDPERWVMHRRAAPAVSSSGASTPRASGSSSGGGAPSASAIRSRMMANSAQGVRVDPDDAPGRGGPGAPRAAAGGGARGRARGGDDRDDDEFDFEEDFQDDEEGIAKIDDLADEEEAKELEERIRREMRAVERADEIPDEAEDDEAVQQLTGTGKEIKKLVKKSDKTGAYDSEDEEENPYASDEAADSDDAASVTSAGAAGSRAASPQPSASRPSSVSRPQSRAGSPAVSGSAHIAKRATSPSGASTKRKRAAGEGGAGSDSETGGDGSKRRKAGKGKSPSPGPVGVLTQDDLIAYLKTRPGFASTTKEVLTHFRRAIKGDARNKQGIGALLQAVANLKEGNLVLKPGL</sequence>
<keyword evidence="6 7" id="KW-0539">Nucleus</keyword>
<evidence type="ECO:0000256" key="6">
    <source>
        <dbReference type="ARBA" id="ARBA00023242"/>
    </source>
</evidence>
<dbReference type="InterPro" id="IPR008851">
    <property type="entry name" value="TFIIF-alpha"/>
</dbReference>
<dbReference type="GO" id="GO:0016251">
    <property type="term" value="F:RNA polymerase II general transcription initiation factor activity"/>
    <property type="evidence" value="ECO:0007669"/>
    <property type="project" value="TreeGrafter"/>
</dbReference>
<feature type="compositionally biased region" description="Basic and acidic residues" evidence="8">
    <location>
        <begin position="77"/>
        <end position="104"/>
    </location>
</feature>